<dbReference type="EnsemblProtists" id="EOD16789">
    <property type="protein sequence ID" value="EOD16789"/>
    <property type="gene ID" value="EMIHUDRAFT_355997"/>
</dbReference>
<evidence type="ECO:0000256" key="2">
    <source>
        <dbReference type="SAM" id="MobiDB-lite"/>
    </source>
</evidence>
<dbReference type="Pfam" id="PF14237">
    <property type="entry name" value="GYF_2"/>
    <property type="match status" value="1"/>
</dbReference>
<dbReference type="AlphaFoldDB" id="A0A0D3IZV4"/>
<evidence type="ECO:0000256" key="1">
    <source>
        <dbReference type="ARBA" id="ARBA00022468"/>
    </source>
</evidence>
<sequence length="403" mass="42846">MATERSDFSTASAAQSDAAWYFIDSNRAYRGPISGETLHFLYSTNAITKQTYVFTEKLSSSRQWTRIRKIDWLYKSLEQPTASSRAASQRATAQPVKEAAGEGAGQEAGEAPASPASKSPSPASPPRTLGSAPAKGAAGMLPAGAAAGASLSERLIGRGSAAKGATGAATSAEPSRTMSLAAGKRWLGLGRGKGSSRFGVKLDEARLGDDGVPEVLQELRTLLMARKGHRNEGIFRVSPATSALQASRALVEAGQTSKVSDLESVAQLIKVWFRELPESVFGADRETGIVAPIVDGDFTTGAGCYEAMQGLPEPRRSTVRWLLELIGDVCRYESENRMTAQSMIIVFAPNLIVPRADLDPLSALQVNQHVVRFMELLFGHWNEVGGPATRITASTASPQVDPP</sequence>
<protein>
    <recommendedName>
        <fullName evidence="3">Rho-GAP domain-containing protein</fullName>
    </recommendedName>
</protein>
<dbReference type="eggNOG" id="KOG4270">
    <property type="taxonomic scope" value="Eukaryota"/>
</dbReference>
<dbReference type="PROSITE" id="PS50238">
    <property type="entry name" value="RHOGAP"/>
    <property type="match status" value="1"/>
</dbReference>
<dbReference type="GeneID" id="17262949"/>
<organism evidence="4 5">
    <name type="scientific">Emiliania huxleyi (strain CCMP1516)</name>
    <dbReference type="NCBI Taxonomy" id="280463"/>
    <lineage>
        <taxon>Eukaryota</taxon>
        <taxon>Haptista</taxon>
        <taxon>Haptophyta</taxon>
        <taxon>Prymnesiophyceae</taxon>
        <taxon>Isochrysidales</taxon>
        <taxon>Noelaerhabdaceae</taxon>
        <taxon>Emiliania</taxon>
    </lineage>
</organism>
<dbReference type="InterPro" id="IPR025640">
    <property type="entry name" value="GYF_2"/>
</dbReference>
<feature type="compositionally biased region" description="Low complexity" evidence="2">
    <location>
        <begin position="81"/>
        <end position="95"/>
    </location>
</feature>
<dbReference type="GO" id="GO:0005096">
    <property type="term" value="F:GTPase activator activity"/>
    <property type="evidence" value="ECO:0007669"/>
    <property type="project" value="UniProtKB-KW"/>
</dbReference>
<accession>A0A0D3IZV4</accession>
<evidence type="ECO:0000313" key="5">
    <source>
        <dbReference type="Proteomes" id="UP000013827"/>
    </source>
</evidence>
<reference evidence="5" key="1">
    <citation type="journal article" date="2013" name="Nature">
        <title>Pan genome of the phytoplankton Emiliania underpins its global distribution.</title>
        <authorList>
            <person name="Read B.A."/>
            <person name="Kegel J."/>
            <person name="Klute M.J."/>
            <person name="Kuo A."/>
            <person name="Lefebvre S.C."/>
            <person name="Maumus F."/>
            <person name="Mayer C."/>
            <person name="Miller J."/>
            <person name="Monier A."/>
            <person name="Salamov A."/>
            <person name="Young J."/>
            <person name="Aguilar M."/>
            <person name="Claverie J.M."/>
            <person name="Frickenhaus S."/>
            <person name="Gonzalez K."/>
            <person name="Herman E.K."/>
            <person name="Lin Y.C."/>
            <person name="Napier J."/>
            <person name="Ogata H."/>
            <person name="Sarno A.F."/>
            <person name="Shmutz J."/>
            <person name="Schroeder D."/>
            <person name="de Vargas C."/>
            <person name="Verret F."/>
            <person name="von Dassow P."/>
            <person name="Valentin K."/>
            <person name="Van de Peer Y."/>
            <person name="Wheeler G."/>
            <person name="Dacks J.B."/>
            <person name="Delwiche C.F."/>
            <person name="Dyhrman S.T."/>
            <person name="Glockner G."/>
            <person name="John U."/>
            <person name="Richards T."/>
            <person name="Worden A.Z."/>
            <person name="Zhang X."/>
            <person name="Grigoriev I.V."/>
            <person name="Allen A.E."/>
            <person name="Bidle K."/>
            <person name="Borodovsky M."/>
            <person name="Bowler C."/>
            <person name="Brownlee C."/>
            <person name="Cock J.M."/>
            <person name="Elias M."/>
            <person name="Gladyshev V.N."/>
            <person name="Groth M."/>
            <person name="Guda C."/>
            <person name="Hadaegh A."/>
            <person name="Iglesias-Rodriguez M.D."/>
            <person name="Jenkins J."/>
            <person name="Jones B.M."/>
            <person name="Lawson T."/>
            <person name="Leese F."/>
            <person name="Lindquist E."/>
            <person name="Lobanov A."/>
            <person name="Lomsadze A."/>
            <person name="Malik S.B."/>
            <person name="Marsh M.E."/>
            <person name="Mackinder L."/>
            <person name="Mock T."/>
            <person name="Mueller-Roeber B."/>
            <person name="Pagarete A."/>
            <person name="Parker M."/>
            <person name="Probert I."/>
            <person name="Quesneville H."/>
            <person name="Raines C."/>
            <person name="Rensing S.A."/>
            <person name="Riano-Pachon D.M."/>
            <person name="Richier S."/>
            <person name="Rokitta S."/>
            <person name="Shiraiwa Y."/>
            <person name="Soanes D.M."/>
            <person name="van der Giezen M."/>
            <person name="Wahlund T.M."/>
            <person name="Williams B."/>
            <person name="Wilson W."/>
            <person name="Wolfe G."/>
            <person name="Wurch L.L."/>
        </authorList>
    </citation>
    <scope>NUCLEOTIDE SEQUENCE</scope>
</reference>
<dbReference type="InterPro" id="IPR000198">
    <property type="entry name" value="RhoGAP_dom"/>
</dbReference>
<dbReference type="SUPFAM" id="SSF48350">
    <property type="entry name" value="GTPase activation domain, GAP"/>
    <property type="match status" value="1"/>
</dbReference>
<dbReference type="STRING" id="2903.R1E7A4"/>
<keyword evidence="1" id="KW-0343">GTPase activation</keyword>
<evidence type="ECO:0000259" key="3">
    <source>
        <dbReference type="PROSITE" id="PS50238"/>
    </source>
</evidence>
<feature type="domain" description="Rho-GAP" evidence="3">
    <location>
        <begin position="200"/>
        <end position="385"/>
    </location>
</feature>
<dbReference type="InterPro" id="IPR008936">
    <property type="entry name" value="Rho_GTPase_activation_prot"/>
</dbReference>
<dbReference type="PaxDb" id="2903-EOD16789"/>
<reference evidence="4" key="2">
    <citation type="submission" date="2024-10" db="UniProtKB">
        <authorList>
            <consortium name="EnsemblProtists"/>
        </authorList>
    </citation>
    <scope>IDENTIFICATION</scope>
</reference>
<dbReference type="InterPro" id="IPR044785">
    <property type="entry name" value="RopGAP1-5"/>
</dbReference>
<dbReference type="HOGENOM" id="CLU_684127_0_0_1"/>
<name>A0A0D3IZV4_EMIH1</name>
<feature type="compositionally biased region" description="Low complexity" evidence="2">
    <location>
        <begin position="105"/>
        <end position="121"/>
    </location>
</feature>
<keyword evidence="5" id="KW-1185">Reference proteome</keyword>
<dbReference type="Proteomes" id="UP000013827">
    <property type="component" value="Unassembled WGS sequence"/>
</dbReference>
<dbReference type="GO" id="GO:0007165">
    <property type="term" value="P:signal transduction"/>
    <property type="evidence" value="ECO:0007669"/>
    <property type="project" value="InterPro"/>
</dbReference>
<dbReference type="RefSeq" id="XP_005769218.1">
    <property type="nucleotide sequence ID" value="XM_005769161.1"/>
</dbReference>
<dbReference type="PANTHER" id="PTHR23177">
    <property type="entry name" value="MKIAA1688 PROTEIN"/>
    <property type="match status" value="1"/>
</dbReference>
<dbReference type="Gene3D" id="1.10.555.10">
    <property type="entry name" value="Rho GTPase activation protein"/>
    <property type="match status" value="1"/>
</dbReference>
<dbReference type="SMART" id="SM00324">
    <property type="entry name" value="RhoGAP"/>
    <property type="match status" value="1"/>
</dbReference>
<dbReference type="CDD" id="cd00159">
    <property type="entry name" value="RhoGAP"/>
    <property type="match status" value="1"/>
</dbReference>
<evidence type="ECO:0000313" key="4">
    <source>
        <dbReference type="EnsemblProtists" id="EOD16789"/>
    </source>
</evidence>
<dbReference type="KEGG" id="ehx:EMIHUDRAFT_355997"/>
<dbReference type="Pfam" id="PF00620">
    <property type="entry name" value="RhoGAP"/>
    <property type="match status" value="1"/>
</dbReference>
<feature type="region of interest" description="Disordered" evidence="2">
    <location>
        <begin position="81"/>
        <end position="136"/>
    </location>
</feature>
<proteinExistence type="predicted"/>